<accession>A0A6S6VUP8</accession>
<gene>
    <name evidence="8" type="ORF">PTTW11_00756</name>
</gene>
<dbReference type="GO" id="GO:0016020">
    <property type="term" value="C:membrane"/>
    <property type="evidence" value="ECO:0007669"/>
    <property type="project" value="UniProtKB-SubCell"/>
</dbReference>
<reference evidence="8" key="1">
    <citation type="submission" date="2021-02" db="EMBL/GenBank/DDBJ databases">
        <authorList>
            <person name="Syme A R."/>
            <person name="Syme A R."/>
            <person name="Moolhuijzen P."/>
        </authorList>
    </citation>
    <scope>NUCLEOTIDE SEQUENCE</scope>
    <source>
        <strain evidence="8">W1-1</strain>
    </source>
</reference>
<keyword evidence="3 6" id="KW-1133">Transmembrane helix</keyword>
<protein>
    <recommendedName>
        <fullName evidence="7">TMEM205-like domain-containing protein</fullName>
    </recommendedName>
</protein>
<evidence type="ECO:0000256" key="4">
    <source>
        <dbReference type="ARBA" id="ARBA00023136"/>
    </source>
</evidence>
<dbReference type="InterPro" id="IPR053009">
    <property type="entry name" value="Xanthocillin_Biosynth-Assoc"/>
</dbReference>
<name>A0A6S6VUP8_9PLEO</name>
<keyword evidence="4 6" id="KW-0472">Membrane</keyword>
<sequence>MQTYALLHVVLPPIHFLTYSILLGMELYQTFAITKIAYQTLPRTAFTTLQKRLFPIYFQSQSFLLFILTITYPPYGLVSVFEKKSHCVSLAIAAMTAGLNLTIYGPKTKNLMMERIHQATRDAKLQQDGRKPSGEMIALNRSFSRAHAMSIHLNLITICATFWHGWRLASRLRFEAECAAAGKECAWANVPRRAIKLRAPSRIAQVEQKIDSLVAKLVNAADSEDTTNSTPTSTSASGEIVSDPCQELPRVAPGSWMSVPSFEPITSDINNNVERAPDASDADREYLEGIRSIHNSGEHEDISQTPEGFFKSSTRPEAPIDSEIVKQILASSEADLLLREYRQMSATFPFVVVSPDVKSVDLHAERPMLFLAVITVASWKDRSRQKKLDNVYRTELANRTIISPRRTLGLVQSVLVYLSWVAAGFQKPNILKHTPAMAEWAQTLKQDHEYESDEIIPHLISLRQIDDQIQDALFTADAKRLPLSDAGTLMHVKFMEAQLDSWKKNIVGVRSQRLLGLSFSFTKMLLHSVALRPQPKHQDPSAISTHLNALLSALEAGKHFLNTLLSFPVHEYHLISFTEWMRLPTVIMTVAKLCMPSDAHLASRWDVQTAQDRVRLDLCLESLCYRMQTLTAYDKRENPRTDFWYAMYFVIELTKSWYVRKIQTAEQGQTQFDSTPSGSTGQSVNDLSCPISGTAGIQYIPCAAASYDRPAGIDYMGDINMDIAAENNNGNDSFAFLKDMDFDMEQFFDMDGGIWGDESYNTYSAMGLGDRAPF</sequence>
<keyword evidence="2 6" id="KW-0812">Transmembrane</keyword>
<evidence type="ECO:0000256" key="5">
    <source>
        <dbReference type="SAM" id="MobiDB-lite"/>
    </source>
</evidence>
<feature type="transmembrane region" description="Helical" evidence="6">
    <location>
        <begin position="87"/>
        <end position="105"/>
    </location>
</feature>
<evidence type="ECO:0000313" key="8">
    <source>
        <dbReference type="EMBL" id="CAE6998646.1"/>
    </source>
</evidence>
<feature type="compositionally biased region" description="Low complexity" evidence="5">
    <location>
        <begin position="226"/>
        <end position="237"/>
    </location>
</feature>
<proteinExistence type="predicted"/>
<evidence type="ECO:0000256" key="6">
    <source>
        <dbReference type="SAM" id="Phobius"/>
    </source>
</evidence>
<dbReference type="Proteomes" id="UP000472372">
    <property type="component" value="Chromosome 1"/>
</dbReference>
<dbReference type="EMBL" id="HG992977">
    <property type="protein sequence ID" value="CAE6998646.1"/>
    <property type="molecule type" value="Genomic_DNA"/>
</dbReference>
<feature type="transmembrane region" description="Helical" evidence="6">
    <location>
        <begin position="14"/>
        <end position="33"/>
    </location>
</feature>
<dbReference type="Pfam" id="PF13664">
    <property type="entry name" value="DUF4149"/>
    <property type="match status" value="1"/>
</dbReference>
<comment type="subcellular location">
    <subcellularLocation>
        <location evidence="1">Membrane</location>
    </subcellularLocation>
</comment>
<organism evidence="8 9">
    <name type="scientific">Pyrenophora teres f. teres</name>
    <dbReference type="NCBI Taxonomy" id="97479"/>
    <lineage>
        <taxon>Eukaryota</taxon>
        <taxon>Fungi</taxon>
        <taxon>Dikarya</taxon>
        <taxon>Ascomycota</taxon>
        <taxon>Pezizomycotina</taxon>
        <taxon>Dothideomycetes</taxon>
        <taxon>Pleosporomycetidae</taxon>
        <taxon>Pleosporales</taxon>
        <taxon>Pleosporineae</taxon>
        <taxon>Pleosporaceae</taxon>
        <taxon>Pyrenophora</taxon>
    </lineage>
</organism>
<evidence type="ECO:0000256" key="3">
    <source>
        <dbReference type="ARBA" id="ARBA00022989"/>
    </source>
</evidence>
<dbReference type="AlphaFoldDB" id="A0A6S6VUP8"/>
<dbReference type="PANTHER" id="PTHR23241">
    <property type="entry name" value="LATE EMBRYOGENESIS ABUNDANT PLANTS LEA-RELATED"/>
    <property type="match status" value="1"/>
</dbReference>
<feature type="transmembrane region" description="Helical" evidence="6">
    <location>
        <begin position="54"/>
        <end position="75"/>
    </location>
</feature>
<evidence type="ECO:0000259" key="7">
    <source>
        <dbReference type="Pfam" id="PF13664"/>
    </source>
</evidence>
<dbReference type="InterPro" id="IPR025423">
    <property type="entry name" value="TMEM205-like"/>
</dbReference>
<evidence type="ECO:0000313" key="9">
    <source>
        <dbReference type="Proteomes" id="UP000472372"/>
    </source>
</evidence>
<feature type="region of interest" description="Disordered" evidence="5">
    <location>
        <begin position="222"/>
        <end position="244"/>
    </location>
</feature>
<feature type="domain" description="TMEM205-like" evidence="7">
    <location>
        <begin position="17"/>
        <end position="116"/>
    </location>
</feature>
<evidence type="ECO:0000256" key="1">
    <source>
        <dbReference type="ARBA" id="ARBA00004370"/>
    </source>
</evidence>
<dbReference type="PANTHER" id="PTHR23241:SF102">
    <property type="entry name" value="LD23009P"/>
    <property type="match status" value="1"/>
</dbReference>
<evidence type="ECO:0000256" key="2">
    <source>
        <dbReference type="ARBA" id="ARBA00022692"/>
    </source>
</evidence>